<keyword evidence="1" id="KW-0732">Signal</keyword>
<dbReference type="Pfam" id="PF18962">
    <property type="entry name" value="Por_Secre_tail"/>
    <property type="match status" value="1"/>
</dbReference>
<name>A0A090WLG6_NONUL</name>
<sequence length="69" mass="7574">MQSLNIKKGVEMTIDSITLTNMLGQQVKTWTVSDQNGIITVPTDQIASGNYIVSMVTNYGAQSRKVIIQ</sequence>
<evidence type="ECO:0000313" key="4">
    <source>
        <dbReference type="Proteomes" id="UP000029647"/>
    </source>
</evidence>
<dbReference type="NCBIfam" id="TIGR04183">
    <property type="entry name" value="Por_Secre_tail"/>
    <property type="match status" value="1"/>
</dbReference>
<evidence type="ECO:0000259" key="2">
    <source>
        <dbReference type="Pfam" id="PF18962"/>
    </source>
</evidence>
<protein>
    <recommendedName>
        <fullName evidence="2">Secretion system C-terminal sorting domain-containing protein</fullName>
    </recommendedName>
</protein>
<evidence type="ECO:0000256" key="1">
    <source>
        <dbReference type="ARBA" id="ARBA00022729"/>
    </source>
</evidence>
<evidence type="ECO:0000313" key="3">
    <source>
        <dbReference type="EMBL" id="GAL77018.1"/>
    </source>
</evidence>
<dbReference type="EMBL" id="BBNT01000020">
    <property type="protein sequence ID" value="GAL77018.1"/>
    <property type="molecule type" value="Genomic_DNA"/>
</dbReference>
<accession>A0A090WLG6</accession>
<comment type="caution">
    <text evidence="3">The sequence shown here is derived from an EMBL/GenBank/DDBJ whole genome shotgun (WGS) entry which is preliminary data.</text>
</comment>
<gene>
    <name evidence="3" type="ORF">JCM19275_43</name>
</gene>
<dbReference type="Proteomes" id="UP000029647">
    <property type="component" value="Unassembled WGS sequence"/>
</dbReference>
<organism evidence="3 4">
    <name type="scientific">Nonlabens ulvanivorans</name>
    <name type="common">Persicivirga ulvanivorans</name>
    <dbReference type="NCBI Taxonomy" id="906888"/>
    <lineage>
        <taxon>Bacteria</taxon>
        <taxon>Pseudomonadati</taxon>
        <taxon>Bacteroidota</taxon>
        <taxon>Flavobacteriia</taxon>
        <taxon>Flavobacteriales</taxon>
        <taxon>Flavobacteriaceae</taxon>
        <taxon>Nonlabens</taxon>
    </lineage>
</organism>
<reference evidence="3 4" key="1">
    <citation type="journal article" date="2014" name="Genome Announc.">
        <title>Draft Genome Sequences of Marine Flavobacterium Nonlabens Strains NR17, NR24, NR27, NR32, NR33, and Ara13.</title>
        <authorList>
            <person name="Nakanishi M."/>
            <person name="Meirelles P."/>
            <person name="Suzuki R."/>
            <person name="Takatani N."/>
            <person name="Mino S."/>
            <person name="Suda W."/>
            <person name="Oshima K."/>
            <person name="Hattori M."/>
            <person name="Ohkuma M."/>
            <person name="Hosokawa M."/>
            <person name="Miyashita K."/>
            <person name="Thompson F.L."/>
            <person name="Niwa A."/>
            <person name="Sawabe T."/>
            <person name="Sawabe T."/>
        </authorList>
    </citation>
    <scope>NUCLEOTIDE SEQUENCE [LARGE SCALE GENOMIC DNA]</scope>
    <source>
        <strain evidence="4">JCM19275</strain>
    </source>
</reference>
<dbReference type="AlphaFoldDB" id="A0A090WLG6"/>
<feature type="domain" description="Secretion system C-terminal sorting" evidence="2">
    <location>
        <begin position="3"/>
        <end position="68"/>
    </location>
</feature>
<dbReference type="InterPro" id="IPR026444">
    <property type="entry name" value="Secre_tail"/>
</dbReference>
<proteinExistence type="predicted"/>